<dbReference type="Proteomes" id="UP001141336">
    <property type="component" value="Unassembled WGS sequence"/>
</dbReference>
<feature type="transmembrane region" description="Helical" evidence="5">
    <location>
        <begin position="33"/>
        <end position="55"/>
    </location>
</feature>
<comment type="caution">
    <text evidence="6">The sequence shown here is derived from an EMBL/GenBank/DDBJ whole genome shotgun (WGS) entry which is preliminary data.</text>
</comment>
<dbReference type="Gene3D" id="1.50.10.150">
    <property type="entry name" value="Voltage-dependent anion channel"/>
    <property type="match status" value="1"/>
</dbReference>
<keyword evidence="7" id="KW-1185">Reference proteome</keyword>
<feature type="transmembrane region" description="Helical" evidence="5">
    <location>
        <begin position="215"/>
        <end position="233"/>
    </location>
</feature>
<keyword evidence="3 5" id="KW-1133">Transmembrane helix</keyword>
<dbReference type="PANTHER" id="PTHR37955">
    <property type="entry name" value="TELLURITE RESISTANCE PROTEIN TEHA"/>
    <property type="match status" value="1"/>
</dbReference>
<feature type="transmembrane region" description="Helical" evidence="5">
    <location>
        <begin position="93"/>
        <end position="114"/>
    </location>
</feature>
<protein>
    <submittedName>
        <fullName evidence="6">TDT family transporter</fullName>
    </submittedName>
</protein>
<feature type="transmembrane region" description="Helical" evidence="5">
    <location>
        <begin position="152"/>
        <end position="172"/>
    </location>
</feature>
<feature type="transmembrane region" description="Helical" evidence="5">
    <location>
        <begin position="67"/>
        <end position="87"/>
    </location>
</feature>
<dbReference type="Pfam" id="PF03595">
    <property type="entry name" value="SLAC1"/>
    <property type="match status" value="1"/>
</dbReference>
<dbReference type="InterPro" id="IPR004695">
    <property type="entry name" value="SLAC1/Mae1/Ssu1/TehA"/>
</dbReference>
<dbReference type="PANTHER" id="PTHR37955:SF1">
    <property type="entry name" value="DEP DOMAIN-CONTAINING PROTEIN"/>
    <property type="match status" value="1"/>
</dbReference>
<keyword evidence="4 5" id="KW-0472">Membrane</keyword>
<feature type="transmembrane region" description="Helical" evidence="5">
    <location>
        <begin position="184"/>
        <end position="203"/>
    </location>
</feature>
<feature type="transmembrane region" description="Helical" evidence="5">
    <location>
        <begin position="281"/>
        <end position="303"/>
    </location>
</feature>
<evidence type="ECO:0000256" key="5">
    <source>
        <dbReference type="SAM" id="Phobius"/>
    </source>
</evidence>
<organism evidence="6 7">
    <name type="scientific">Methanocorpusculum vombati</name>
    <dbReference type="NCBI Taxonomy" id="3002864"/>
    <lineage>
        <taxon>Archaea</taxon>
        <taxon>Methanobacteriati</taxon>
        <taxon>Methanobacteriota</taxon>
        <taxon>Stenosarchaea group</taxon>
        <taxon>Methanomicrobia</taxon>
        <taxon>Methanomicrobiales</taxon>
        <taxon>Methanocorpusculaceae</taxon>
        <taxon>Methanocorpusculum</taxon>
    </lineage>
</organism>
<sequence length="311" mass="33808">MKQFLLRIPLPLSGVALGTAALGSLLQNYSDSIPPVCGVLAAVVLSLVLLKYLWVPAAFRKDMNDPVLAGVAGTCTMALMILSTYLEPYSSEAAFGLWLAALLLHGALMVYYTVRFVRNAGLRDVLANYYIVYVGIAAAAVTAPVFGSQEIAAAAFWIGFTAFLIVFLPITVRYVRFPEVPDAVKPLICIYAAPASLCLTAYIETITPVSPEFLIGLYIAACLFYLFALYKVISYRNLPFYPSYAAFTFPFVIAATASTQVTSYLETFTGCALPLMEGVVLMQTGVAVVLVGYVLLRYLLFFLKRTPVGNK</sequence>
<name>A0ABT4IJN1_9EURY</name>
<dbReference type="EMBL" id="JAPTGC010000002">
    <property type="protein sequence ID" value="MCZ0861951.1"/>
    <property type="molecule type" value="Genomic_DNA"/>
</dbReference>
<dbReference type="RefSeq" id="WP_268922149.1">
    <property type="nucleotide sequence ID" value="NZ_JAPTGC010000002.1"/>
</dbReference>
<evidence type="ECO:0000256" key="2">
    <source>
        <dbReference type="ARBA" id="ARBA00022692"/>
    </source>
</evidence>
<comment type="subcellular location">
    <subcellularLocation>
        <location evidence="1">Membrane</location>
        <topology evidence="1">Multi-pass membrane protein</topology>
    </subcellularLocation>
</comment>
<gene>
    <name evidence="6" type="ORF">O0S09_01595</name>
</gene>
<dbReference type="InterPro" id="IPR038665">
    <property type="entry name" value="Voltage-dep_anion_channel_sf"/>
</dbReference>
<feature type="transmembrane region" description="Helical" evidence="5">
    <location>
        <begin position="126"/>
        <end position="146"/>
    </location>
</feature>
<feature type="transmembrane region" description="Helical" evidence="5">
    <location>
        <begin position="240"/>
        <end position="261"/>
    </location>
</feature>
<evidence type="ECO:0000256" key="3">
    <source>
        <dbReference type="ARBA" id="ARBA00022989"/>
    </source>
</evidence>
<evidence type="ECO:0000256" key="1">
    <source>
        <dbReference type="ARBA" id="ARBA00004141"/>
    </source>
</evidence>
<dbReference type="InterPro" id="IPR052951">
    <property type="entry name" value="Tellurite_res_ion_channel"/>
</dbReference>
<reference evidence="6" key="1">
    <citation type="submission" date="2022-12" db="EMBL/GenBank/DDBJ databases">
        <title>Isolation and characterisation of novel Methanocorpusculum spp. from native Australian herbivores indicates the genus is ancestrally host-associated.</title>
        <authorList>
            <person name="Volmer J.G."/>
            <person name="Soo R.M."/>
            <person name="Evans P.N."/>
            <person name="Hoedt E.C."/>
            <person name="Astorga Alsina A.L."/>
            <person name="Woodcroft B.J."/>
            <person name="Tyson G.W."/>
            <person name="Hugenholtz P."/>
            <person name="Morrison M."/>
        </authorList>
    </citation>
    <scope>NUCLEOTIDE SEQUENCE</scope>
    <source>
        <strain evidence="6">CW153</strain>
    </source>
</reference>
<evidence type="ECO:0000313" key="7">
    <source>
        <dbReference type="Proteomes" id="UP001141336"/>
    </source>
</evidence>
<evidence type="ECO:0000313" key="6">
    <source>
        <dbReference type="EMBL" id="MCZ0861951.1"/>
    </source>
</evidence>
<dbReference type="CDD" id="cd09325">
    <property type="entry name" value="TDT_C4-dicarb_trans"/>
    <property type="match status" value="1"/>
</dbReference>
<proteinExistence type="predicted"/>
<keyword evidence="2 5" id="KW-0812">Transmembrane</keyword>
<evidence type="ECO:0000256" key="4">
    <source>
        <dbReference type="ARBA" id="ARBA00023136"/>
    </source>
</evidence>
<accession>A0ABT4IJN1</accession>